<protein>
    <recommendedName>
        <fullName evidence="4">Solute-binding protein family 3/N-terminal domain-containing protein</fullName>
    </recommendedName>
</protein>
<accession>I1E1B0</accession>
<gene>
    <name evidence="5" type="ORF">RNAN_3102</name>
</gene>
<name>I1E1B0_9GAMM</name>
<comment type="similarity">
    <text evidence="1">Belongs to the bacterial solute-binding protein 3 family.</text>
</comment>
<dbReference type="Gene3D" id="3.40.190.10">
    <property type="entry name" value="Periplasmic binding protein-like II"/>
    <property type="match status" value="2"/>
</dbReference>
<evidence type="ECO:0000259" key="4">
    <source>
        <dbReference type="Pfam" id="PF00497"/>
    </source>
</evidence>
<organism evidence="5 6">
    <name type="scientific">Rheinheimera nanhaiensis E407-8</name>
    <dbReference type="NCBI Taxonomy" id="562729"/>
    <lineage>
        <taxon>Bacteria</taxon>
        <taxon>Pseudomonadati</taxon>
        <taxon>Pseudomonadota</taxon>
        <taxon>Gammaproteobacteria</taxon>
        <taxon>Chromatiales</taxon>
        <taxon>Chromatiaceae</taxon>
        <taxon>Rheinheimera</taxon>
    </lineage>
</organism>
<reference evidence="5 6" key="1">
    <citation type="journal article" date="2012" name="J. Bacteriol.">
        <title>Genome Sequence of the Protease-Producing Bacterium Rheinheimera nanhaiensis E407-8T, Isolated from Deep-Sea Sediment of the South China Sea.</title>
        <authorList>
            <person name="Zhang X.-Y."/>
            <person name="Zhang Y.-J."/>
            <person name="Qin Q.-L."/>
            <person name="Xie B.-B."/>
            <person name="Chen X.-L."/>
            <person name="Zhou B.-C."/>
            <person name="Zhang Y.-Z."/>
        </authorList>
    </citation>
    <scope>NUCLEOTIDE SEQUENCE [LARGE SCALE GENOMIC DNA]</scope>
    <source>
        <strain evidence="5 6">E407-8</strain>
    </source>
</reference>
<dbReference type="STRING" id="562729.RNAN_3102"/>
<evidence type="ECO:0000256" key="2">
    <source>
        <dbReference type="ARBA" id="ARBA00022729"/>
    </source>
</evidence>
<dbReference type="SUPFAM" id="SSF53850">
    <property type="entry name" value="Periplasmic binding protein-like II"/>
    <property type="match status" value="1"/>
</dbReference>
<dbReference type="InterPro" id="IPR001638">
    <property type="entry name" value="Solute-binding_3/MltF_N"/>
</dbReference>
<feature type="chain" id="PRO_5003638821" description="Solute-binding protein family 3/N-terminal domain-containing protein" evidence="3">
    <location>
        <begin position="23"/>
        <end position="246"/>
    </location>
</feature>
<keyword evidence="6" id="KW-1185">Reference proteome</keyword>
<dbReference type="Proteomes" id="UP000004374">
    <property type="component" value="Unassembled WGS sequence"/>
</dbReference>
<feature type="domain" description="Solute-binding protein family 3/N-terminal" evidence="4">
    <location>
        <begin position="32"/>
        <end position="243"/>
    </location>
</feature>
<proteinExistence type="inferred from homology"/>
<dbReference type="Pfam" id="PF00497">
    <property type="entry name" value="SBP_bac_3"/>
    <property type="match status" value="1"/>
</dbReference>
<dbReference type="EMBL" id="BAFK01000021">
    <property type="protein sequence ID" value="GAB60088.1"/>
    <property type="molecule type" value="Genomic_DNA"/>
</dbReference>
<dbReference type="PANTHER" id="PTHR35936:SF25">
    <property type="entry name" value="ABC TRANSPORTER SUBSTRATE-BINDING PROTEIN"/>
    <property type="match status" value="1"/>
</dbReference>
<comment type="caution">
    <text evidence="5">The sequence shown here is derived from an EMBL/GenBank/DDBJ whole genome shotgun (WGS) entry which is preliminary data.</text>
</comment>
<evidence type="ECO:0000313" key="5">
    <source>
        <dbReference type="EMBL" id="GAB60088.1"/>
    </source>
</evidence>
<evidence type="ECO:0000256" key="1">
    <source>
        <dbReference type="ARBA" id="ARBA00010333"/>
    </source>
</evidence>
<evidence type="ECO:0000313" key="6">
    <source>
        <dbReference type="Proteomes" id="UP000004374"/>
    </source>
</evidence>
<evidence type="ECO:0000256" key="3">
    <source>
        <dbReference type="SAM" id="SignalP"/>
    </source>
</evidence>
<feature type="signal peptide" evidence="3">
    <location>
        <begin position="1"/>
        <end position="22"/>
    </location>
</feature>
<dbReference type="AlphaFoldDB" id="I1E1B0"/>
<sequence>MYPYYAVLLWFSSAFFILPAQAEPAFRVAIYYPQVPPYMYAGKNNTPQGVIPELLNAFFAQQPYTLQYVYENRYRAEVGLYDGKYDASVLSAKWTMQPEDLLFSQPVLEHRDYLYATSPLNDEPASLTGKTICLRRHYIYSAINAALQSGDLIRIDAESEFDQFNMLVNNRCQLAYMNEHVASWLVNNHFSAHTFYRQHQAADKTELTLALHPKWTRLKPRLDAFIREAHRTGFIDRALARHMKKP</sequence>
<keyword evidence="2 3" id="KW-0732">Signal</keyword>
<dbReference type="PANTHER" id="PTHR35936">
    <property type="entry name" value="MEMBRANE-BOUND LYTIC MUREIN TRANSGLYCOSYLASE F"/>
    <property type="match status" value="1"/>
</dbReference>